<evidence type="ECO:0008006" key="7">
    <source>
        <dbReference type="Google" id="ProtNLM"/>
    </source>
</evidence>
<comment type="caution">
    <text evidence="5">The sequence shown here is derived from an EMBL/GenBank/DDBJ whole genome shotgun (WGS) entry which is preliminary data.</text>
</comment>
<keyword evidence="1" id="KW-1133">Transmembrane helix</keyword>
<dbReference type="InterPro" id="IPR056902">
    <property type="entry name" value="NTF2_YvbJ"/>
</dbReference>
<feature type="transmembrane region" description="Helical" evidence="1">
    <location>
        <begin position="41"/>
        <end position="61"/>
    </location>
</feature>
<dbReference type="PANTHER" id="PTHR40038">
    <property type="entry name" value="MEMBRANE-ASSOCIATED PROTEIN TCAA"/>
    <property type="match status" value="1"/>
</dbReference>
<organism evidence="5 6">
    <name type="scientific">Virgibacillus salarius</name>
    <dbReference type="NCBI Taxonomy" id="447199"/>
    <lineage>
        <taxon>Bacteria</taxon>
        <taxon>Bacillati</taxon>
        <taxon>Bacillota</taxon>
        <taxon>Bacilli</taxon>
        <taxon>Bacillales</taxon>
        <taxon>Bacillaceae</taxon>
        <taxon>Virgibacillus</taxon>
    </lineage>
</organism>
<sequence length="475" mass="54254">MKCKNCGYKTNQNKNFCPECGNPLSEPTKKVGKNKTNSKKLLAIICSTIILIAAIISFFLVGNSKFTPEKEIQAFETAVNEKDVDALKGILHPVNDSFNVTEENASQFLEYLANHPKKHETLINRLNEQVETVSSGTMAKASLNNTYATVNIVKDGKKWMFFDDYKIVVSPMHLDLYMDTEGIDLYVDDEKVGTSSGEGYHKEFGPYMPGMHKVTATFENSYISSSIDEEVELFNSNDSTLIHTLELDATEVEVSSIYDDSTLYINGEKTDITVGSDKTSIGMFPTNESVSLYAEKEFPWGTAKSEEHYINGDYVQFDTIYPLSEQNEEALFKQLNDILIQYRQALSKKDASLLKTGATKKLKEQLADRIKEIKAKEPKYTGELLKAVYNKKSLLHTEYDKQLNQYIFQINAVLTYHEPNGDLGWLSRDEDKKNYTRTRKLTVIYDEKEKKWLLDKDELFYHSIMDDEAIEFQFN</sequence>
<dbReference type="GO" id="GO:0005886">
    <property type="term" value="C:plasma membrane"/>
    <property type="evidence" value="ECO:0007669"/>
    <property type="project" value="UniProtKB-SubCell"/>
</dbReference>
<evidence type="ECO:0000313" key="6">
    <source>
        <dbReference type="Proteomes" id="UP000675284"/>
    </source>
</evidence>
<dbReference type="EMBL" id="JAGSOT010000026">
    <property type="protein sequence ID" value="MBR7796409.1"/>
    <property type="molecule type" value="Genomic_DNA"/>
</dbReference>
<evidence type="ECO:0000313" key="5">
    <source>
        <dbReference type="EMBL" id="MBR7796409.1"/>
    </source>
</evidence>
<evidence type="ECO:0000259" key="3">
    <source>
        <dbReference type="Pfam" id="PF22820"/>
    </source>
</evidence>
<keyword evidence="1" id="KW-0472">Membrane</keyword>
<keyword evidence="6" id="KW-1185">Reference proteome</keyword>
<dbReference type="Pfam" id="PF22820">
    <property type="entry name" value="TcaA_3rd_4th"/>
    <property type="match status" value="1"/>
</dbReference>
<accession>A0A941DWH4</accession>
<name>A0A941DWH4_9BACI</name>
<dbReference type="InterPro" id="IPR054529">
    <property type="entry name" value="TcaA_2nd"/>
</dbReference>
<dbReference type="AlphaFoldDB" id="A0A941DWH4"/>
<evidence type="ECO:0000256" key="1">
    <source>
        <dbReference type="SAM" id="Phobius"/>
    </source>
</evidence>
<dbReference type="Proteomes" id="UP000675284">
    <property type="component" value="Unassembled WGS sequence"/>
</dbReference>
<protein>
    <recommendedName>
        <fullName evidence="7">Membrane-associated protein</fullName>
    </recommendedName>
</protein>
<dbReference type="Pfam" id="PF25155">
    <property type="entry name" value="NTF2_YvbJ"/>
    <property type="match status" value="1"/>
</dbReference>
<feature type="domain" description="TcaA 4th" evidence="3">
    <location>
        <begin position="248"/>
        <end position="317"/>
    </location>
</feature>
<keyword evidence="1" id="KW-0812">Transmembrane</keyword>
<proteinExistence type="predicted"/>
<feature type="domain" description="TcaA second" evidence="2">
    <location>
        <begin position="68"/>
        <end position="169"/>
    </location>
</feature>
<feature type="domain" description="YvbJ-like NTF2-like" evidence="4">
    <location>
        <begin position="332"/>
        <end position="456"/>
    </location>
</feature>
<evidence type="ECO:0000259" key="4">
    <source>
        <dbReference type="Pfam" id="PF25155"/>
    </source>
</evidence>
<evidence type="ECO:0000259" key="2">
    <source>
        <dbReference type="Pfam" id="PF22813"/>
    </source>
</evidence>
<dbReference type="Pfam" id="PF22813">
    <property type="entry name" value="TcaA_2nd"/>
    <property type="match status" value="1"/>
</dbReference>
<reference evidence="5" key="1">
    <citation type="submission" date="2021-04" db="EMBL/GenBank/DDBJ databases">
        <title>Isolation and polyphasic classification of algal microorganism.</title>
        <authorList>
            <person name="Wang S."/>
        </authorList>
    </citation>
    <scope>NUCLEOTIDE SEQUENCE</scope>
    <source>
        <strain evidence="5">720a</strain>
    </source>
</reference>
<dbReference type="InterPro" id="IPR054530">
    <property type="entry name" value="TcaA_4th"/>
</dbReference>
<dbReference type="PANTHER" id="PTHR40038:SF1">
    <property type="entry name" value="MEMBRANE-ASSOCIATED PROTEIN TCAA"/>
    <property type="match status" value="1"/>
</dbReference>
<dbReference type="RefSeq" id="WP_166530387.1">
    <property type="nucleotide sequence ID" value="NZ_JAGSOT010000026.1"/>
</dbReference>
<gene>
    <name evidence="5" type="ORF">KCX74_10215</name>
</gene>